<sequence>AVPLLVASRGRMTWSELQGSTRKWSSGVGNESINIIKSDILRKIRAECTWWASISSLLIQSTVMPHITPATLTN</sequence>
<dbReference type="EMBL" id="BTSX01000001">
    <property type="protein sequence ID" value="GMS78253.1"/>
    <property type="molecule type" value="Genomic_DNA"/>
</dbReference>
<keyword evidence="2" id="KW-1185">Reference proteome</keyword>
<name>A0AAV5SC74_9BILA</name>
<dbReference type="Proteomes" id="UP001432027">
    <property type="component" value="Unassembled WGS sequence"/>
</dbReference>
<gene>
    <name evidence="1" type="ORF">PENTCL1PPCAC_428</name>
</gene>
<accession>A0AAV5SC74</accession>
<organism evidence="1 2">
    <name type="scientific">Pristionchus entomophagus</name>
    <dbReference type="NCBI Taxonomy" id="358040"/>
    <lineage>
        <taxon>Eukaryota</taxon>
        <taxon>Metazoa</taxon>
        <taxon>Ecdysozoa</taxon>
        <taxon>Nematoda</taxon>
        <taxon>Chromadorea</taxon>
        <taxon>Rhabditida</taxon>
        <taxon>Rhabditina</taxon>
        <taxon>Diplogasteromorpha</taxon>
        <taxon>Diplogasteroidea</taxon>
        <taxon>Neodiplogasteridae</taxon>
        <taxon>Pristionchus</taxon>
    </lineage>
</organism>
<feature type="non-terminal residue" evidence="1">
    <location>
        <position position="1"/>
    </location>
</feature>
<reference evidence="1" key="1">
    <citation type="submission" date="2023-10" db="EMBL/GenBank/DDBJ databases">
        <title>Genome assembly of Pristionchus species.</title>
        <authorList>
            <person name="Yoshida K."/>
            <person name="Sommer R.J."/>
        </authorList>
    </citation>
    <scope>NUCLEOTIDE SEQUENCE</scope>
    <source>
        <strain evidence="1">RS0144</strain>
    </source>
</reference>
<protein>
    <recommendedName>
        <fullName evidence="3">Ribosomal protein</fullName>
    </recommendedName>
</protein>
<proteinExistence type="predicted"/>
<evidence type="ECO:0008006" key="3">
    <source>
        <dbReference type="Google" id="ProtNLM"/>
    </source>
</evidence>
<comment type="caution">
    <text evidence="1">The sequence shown here is derived from an EMBL/GenBank/DDBJ whole genome shotgun (WGS) entry which is preliminary data.</text>
</comment>
<evidence type="ECO:0000313" key="1">
    <source>
        <dbReference type="EMBL" id="GMS78253.1"/>
    </source>
</evidence>
<evidence type="ECO:0000313" key="2">
    <source>
        <dbReference type="Proteomes" id="UP001432027"/>
    </source>
</evidence>
<dbReference type="AlphaFoldDB" id="A0AAV5SC74"/>